<comment type="similarity">
    <text evidence="2">Belongs to the ERF4 family.</text>
</comment>
<dbReference type="Proteomes" id="UP000694845">
    <property type="component" value="Unplaced"/>
</dbReference>
<dbReference type="InterPro" id="IPR019383">
    <property type="entry name" value="Golgin_A_7/ERF4"/>
</dbReference>
<comment type="subcellular location">
    <subcellularLocation>
        <location evidence="1">Endoplasmic reticulum membrane</location>
        <topology evidence="1">Peripheral membrane protein</topology>
    </subcellularLocation>
</comment>
<keyword evidence="6" id="KW-0472">Membrane</keyword>
<dbReference type="PANTHER" id="PTHR13254:SF0">
    <property type="entry name" value="GOLGIN SUBFAMILY A MEMBER 7_ERF4 DOMAIN-CONTAINING PROTEIN"/>
    <property type="match status" value="1"/>
</dbReference>
<dbReference type="GO" id="GO:0006612">
    <property type="term" value="P:protein targeting to membrane"/>
    <property type="evidence" value="ECO:0007669"/>
    <property type="project" value="TreeGrafter"/>
</dbReference>
<feature type="domain" description="Golgin subfamily A member 7/ERF4" evidence="7">
    <location>
        <begin position="37"/>
        <end position="149"/>
    </location>
</feature>
<accession>A0A8B7XKV8</accession>
<evidence type="ECO:0000256" key="6">
    <source>
        <dbReference type="ARBA" id="ARBA00023136"/>
    </source>
</evidence>
<keyword evidence="8" id="KW-1185">Reference proteome</keyword>
<comment type="subunit">
    <text evidence="3">Interacts with ERF2.</text>
</comment>
<gene>
    <name evidence="9" type="primary">LOC110973880</name>
</gene>
<dbReference type="GeneID" id="110973880"/>
<keyword evidence="5" id="KW-0256">Endoplasmic reticulum</keyword>
<dbReference type="GO" id="GO:0002178">
    <property type="term" value="C:palmitoyltransferase complex"/>
    <property type="evidence" value="ECO:0007669"/>
    <property type="project" value="TreeGrafter"/>
</dbReference>
<dbReference type="PANTHER" id="PTHR13254">
    <property type="entry name" value="GOLGI AUTOANTIGEN, GOLGIN SUBFAMILY A, 7"/>
    <property type="match status" value="1"/>
</dbReference>
<dbReference type="Pfam" id="PF10256">
    <property type="entry name" value="Erf4"/>
    <property type="match status" value="1"/>
</dbReference>
<reference evidence="9" key="1">
    <citation type="submission" date="2025-08" db="UniProtKB">
        <authorList>
            <consortium name="RefSeq"/>
        </authorList>
    </citation>
    <scope>IDENTIFICATION</scope>
</reference>
<dbReference type="GO" id="GO:0005789">
    <property type="term" value="C:endoplasmic reticulum membrane"/>
    <property type="evidence" value="ECO:0007669"/>
    <property type="project" value="UniProtKB-SubCell"/>
</dbReference>
<evidence type="ECO:0000256" key="2">
    <source>
        <dbReference type="ARBA" id="ARBA00007732"/>
    </source>
</evidence>
<evidence type="ECO:0000259" key="7">
    <source>
        <dbReference type="Pfam" id="PF10256"/>
    </source>
</evidence>
<evidence type="ECO:0000256" key="1">
    <source>
        <dbReference type="ARBA" id="ARBA00004406"/>
    </source>
</evidence>
<evidence type="ECO:0000256" key="5">
    <source>
        <dbReference type="ARBA" id="ARBA00022824"/>
    </source>
</evidence>
<name>A0A8B7XKV8_ACAPL</name>
<evidence type="ECO:0000313" key="8">
    <source>
        <dbReference type="Proteomes" id="UP000694845"/>
    </source>
</evidence>
<dbReference type="KEGG" id="aplc:110973880"/>
<sequence length="158" mass="18016">MTLPPVMTMASASYAAQVHEPMAMETIQRQPVPLGKVFIQRDYSDGMLVKFQAKLPLDLNDRVDQKTFETTINRLNEIYSDAETLKARVFCEGCLICLTGYLALLCVKTHYEKQVKEAARYLQTQNEEVYAPRGLMMVDPFERGLRVIEVVILPLERG</sequence>
<evidence type="ECO:0000256" key="4">
    <source>
        <dbReference type="ARBA" id="ARBA00018463"/>
    </source>
</evidence>
<protein>
    <recommendedName>
        <fullName evidence="4">Ras modification protein ERF4</fullName>
    </recommendedName>
</protein>
<evidence type="ECO:0000313" key="9">
    <source>
        <dbReference type="RefSeq" id="XP_022080771.1"/>
    </source>
</evidence>
<proteinExistence type="inferred from homology"/>
<dbReference type="AlphaFoldDB" id="A0A8B7XKV8"/>
<dbReference type="OrthoDB" id="2190159at2759"/>
<dbReference type="OMA" id="FIYICTE"/>
<dbReference type="RefSeq" id="XP_022080771.1">
    <property type="nucleotide sequence ID" value="XM_022225079.1"/>
</dbReference>
<evidence type="ECO:0000256" key="3">
    <source>
        <dbReference type="ARBA" id="ARBA00011396"/>
    </source>
</evidence>
<dbReference type="InterPro" id="IPR051371">
    <property type="entry name" value="Ras_palmitoyltransferase"/>
</dbReference>
<organism evidence="8 9">
    <name type="scientific">Acanthaster planci</name>
    <name type="common">Crown-of-thorns starfish</name>
    <dbReference type="NCBI Taxonomy" id="133434"/>
    <lineage>
        <taxon>Eukaryota</taxon>
        <taxon>Metazoa</taxon>
        <taxon>Echinodermata</taxon>
        <taxon>Eleutherozoa</taxon>
        <taxon>Asterozoa</taxon>
        <taxon>Asteroidea</taxon>
        <taxon>Valvatacea</taxon>
        <taxon>Valvatida</taxon>
        <taxon>Acanthasteridae</taxon>
        <taxon>Acanthaster</taxon>
    </lineage>
</organism>